<proteinExistence type="predicted"/>
<evidence type="ECO:0000313" key="2">
    <source>
        <dbReference type="Proteomes" id="UP001243009"/>
    </source>
</evidence>
<evidence type="ECO:0000313" key="1">
    <source>
        <dbReference type="EMBL" id="MDO9713591.1"/>
    </source>
</evidence>
<organism evidence="1 2">
    <name type="scientific">Paracraurococcus lichenis</name>
    <dbReference type="NCBI Taxonomy" id="3064888"/>
    <lineage>
        <taxon>Bacteria</taxon>
        <taxon>Pseudomonadati</taxon>
        <taxon>Pseudomonadota</taxon>
        <taxon>Alphaproteobacteria</taxon>
        <taxon>Acetobacterales</taxon>
        <taxon>Roseomonadaceae</taxon>
        <taxon>Paracraurococcus</taxon>
    </lineage>
</organism>
<dbReference type="RefSeq" id="WP_305108447.1">
    <property type="nucleotide sequence ID" value="NZ_JAUTWS010000103.1"/>
</dbReference>
<reference evidence="1 2" key="1">
    <citation type="submission" date="2023-08" db="EMBL/GenBank/DDBJ databases">
        <title>The draft genome sequence of Paracraurococcus sp. LOR1-02.</title>
        <authorList>
            <person name="Kingkaew E."/>
            <person name="Tanasupawat S."/>
        </authorList>
    </citation>
    <scope>NUCLEOTIDE SEQUENCE [LARGE SCALE GENOMIC DNA]</scope>
    <source>
        <strain evidence="1 2">LOR1-02</strain>
    </source>
</reference>
<sequence>MSAPLESDTANRLAQALLAFQKAQKLVLSAHRKLQDNPREKTGKFWAGTGERLKQHRRACAREVMAAYRLFSAEEGIPVARDRRLVNEAYQILAENAGGPEAKPQISIAQKSAELKLSQRLRLAIGAELERREISHPSEIAAILGTSSRQADRVLCRRAWKEGDLALLQAAAARLGLPV</sequence>
<protein>
    <submittedName>
        <fullName evidence="1">Uncharacterized protein</fullName>
    </submittedName>
</protein>
<comment type="caution">
    <text evidence="1">The sequence shown here is derived from an EMBL/GenBank/DDBJ whole genome shotgun (WGS) entry which is preliminary data.</text>
</comment>
<dbReference type="EMBL" id="JAUTWS010000103">
    <property type="protein sequence ID" value="MDO9713591.1"/>
    <property type="molecule type" value="Genomic_DNA"/>
</dbReference>
<keyword evidence="2" id="KW-1185">Reference proteome</keyword>
<name>A0ABT9EBY6_9PROT</name>
<gene>
    <name evidence="1" type="ORF">Q7A36_35060</name>
</gene>
<dbReference type="Proteomes" id="UP001243009">
    <property type="component" value="Unassembled WGS sequence"/>
</dbReference>
<accession>A0ABT9EBY6</accession>